<evidence type="ECO:0000256" key="4">
    <source>
        <dbReference type="ARBA" id="ARBA00022806"/>
    </source>
</evidence>
<feature type="domain" description="PLD phosphodiesterase" evidence="8">
    <location>
        <begin position="870"/>
        <end position="897"/>
    </location>
</feature>
<dbReference type="InterPro" id="IPR003593">
    <property type="entry name" value="AAA+_ATPase"/>
</dbReference>
<proteinExistence type="inferred from homology"/>
<accession>A0A2P4UGR2</accession>
<dbReference type="InterPro" id="IPR047187">
    <property type="entry name" value="SF1_C_Upf1"/>
</dbReference>
<evidence type="ECO:0000259" key="8">
    <source>
        <dbReference type="PROSITE" id="PS50035"/>
    </source>
</evidence>
<evidence type="ECO:0000256" key="1">
    <source>
        <dbReference type="ARBA" id="ARBA00007913"/>
    </source>
</evidence>
<dbReference type="InterPro" id="IPR050534">
    <property type="entry name" value="Coronavir_polyprotein_1ab"/>
</dbReference>
<dbReference type="InterPro" id="IPR027417">
    <property type="entry name" value="P-loop_NTPase"/>
</dbReference>
<feature type="region of interest" description="Disordered" evidence="7">
    <location>
        <begin position="925"/>
        <end position="945"/>
    </location>
</feature>
<dbReference type="PANTHER" id="PTHR43788">
    <property type="entry name" value="DNA2/NAM7 HELICASE FAMILY MEMBER"/>
    <property type="match status" value="1"/>
</dbReference>
<evidence type="ECO:0000256" key="3">
    <source>
        <dbReference type="ARBA" id="ARBA00022801"/>
    </source>
</evidence>
<feature type="coiled-coil region" evidence="6">
    <location>
        <begin position="351"/>
        <end position="385"/>
    </location>
</feature>
<organism evidence="9 10">
    <name type="scientific">Actinomadura rubteroloni</name>
    <dbReference type="NCBI Taxonomy" id="1926885"/>
    <lineage>
        <taxon>Bacteria</taxon>
        <taxon>Bacillati</taxon>
        <taxon>Actinomycetota</taxon>
        <taxon>Actinomycetes</taxon>
        <taxon>Streptosporangiales</taxon>
        <taxon>Thermomonosporaceae</taxon>
        <taxon>Actinomadura</taxon>
    </lineage>
</organism>
<dbReference type="GO" id="GO:0004527">
    <property type="term" value="F:exonuclease activity"/>
    <property type="evidence" value="ECO:0007669"/>
    <property type="project" value="UniProtKB-KW"/>
</dbReference>
<keyword evidence="4" id="KW-0347">Helicase</keyword>
<dbReference type="GO" id="GO:0005524">
    <property type="term" value="F:ATP binding"/>
    <property type="evidence" value="ECO:0007669"/>
    <property type="project" value="UniProtKB-KW"/>
</dbReference>
<evidence type="ECO:0000256" key="7">
    <source>
        <dbReference type="SAM" id="MobiDB-lite"/>
    </source>
</evidence>
<name>A0A2P4UGR2_9ACTN</name>
<dbReference type="AlphaFoldDB" id="A0A2P4UGR2"/>
<dbReference type="CDD" id="cd18808">
    <property type="entry name" value="SF1_C_Upf1"/>
    <property type="match status" value="1"/>
</dbReference>
<sequence>MADERLPFPVKDLLRAVRAEIEAVLADEAPAATRVLLRDGRIDGRDGDRRGYLFSCRNWNTDFTGKDLLVREKAAGRRWARAEATKLPGDAVSVRTEGDLGARPGAAELIEDETGGLETLAERLERAGDGSLNLTAAGWIIGRGRPATARCATPDRFVRGYPGRLNARQRAAVEQALASEATFVWGPPGTGKTDVVSRIVEGSHRQGLKVLFLAPTHVAVDQALERVCKLLEDEDGFDAGLVQRAGDIAVPSLAAAYGEWIVPERIAERLGADLDRRIAAETERLTTMRADLARHDEAEGLAITVRDLRERLDEHAGWSAVVRREADAAEHAAADVARRIAAEGVPSGLFARRKEERLAALRARLAEHRRAAEELRGELVRHMAARQPLAAEHAAAQRAYAALAERLRGVPGAARLRDAVTRANERLEGLRRDRQKIAEAVRGRCRVLGTTVAKAVQSRRLLDADVVVLDEAGMVDLPSAWFAAGLAAKRVVIAGDFRQLPAVTRGSSARTAPAADREHSRTWMDRDAFHAAGLVGADGRVRPDARLVALNEQYRMRRAICAVVNAVAYPDAPLATGRREASGLPPSLVESPLVLVDTSDRRIGDPGVRGAHRANAVHEAAIHELVRGLQYDAVLPARRHRDGPPPTDFLAVIVPYNDQKRHLGRSLTYRFGAEYDGLVDTVHRFQGSQRPLVVIDTVAGAGRQLGYFYEGTGLASHTSRLLNVALSRAQDHLVVVANTAFLRRNLPPGGEAALMLRHLEAHAQRIPVDDLVPVRSAADLGGLDEDELRRPAFFPADEVPRAVAWDIARARSGIDVYCAFLAAEAVRRWLPRLAARTAEGVRVTVHTRDPAPRDEPLVARLRAAGCEVRTRERMHEKVLILDDAVLWHGSLNLLAHTGSTDLMMRLTDPAACERVRRIVDRARMDRPARTPPPRTADGVRPGDVRDGRRYLDVPYAEKDDVKRLVGAKWEPSLKLWHVDAALAREKLTRWLPTEP</sequence>
<dbReference type="GO" id="GO:0006793">
    <property type="term" value="P:phosphorus metabolic process"/>
    <property type="evidence" value="ECO:0007669"/>
    <property type="project" value="UniProtKB-ARBA"/>
</dbReference>
<evidence type="ECO:0000313" key="9">
    <source>
        <dbReference type="EMBL" id="POM24247.1"/>
    </source>
</evidence>
<dbReference type="SUPFAM" id="SSF52540">
    <property type="entry name" value="P-loop containing nucleoside triphosphate hydrolases"/>
    <property type="match status" value="1"/>
</dbReference>
<comment type="similarity">
    <text evidence="1">Belongs to the DNA2/NAM7 helicase family.</text>
</comment>
<dbReference type="EMBL" id="MTBP01000002">
    <property type="protein sequence ID" value="POM24247.1"/>
    <property type="molecule type" value="Genomic_DNA"/>
</dbReference>
<dbReference type="RefSeq" id="WP_235828408.1">
    <property type="nucleotide sequence ID" value="NZ_MTBP01000002.1"/>
</dbReference>
<reference evidence="9 10" key="1">
    <citation type="journal article" date="2017" name="Chemistry">
        <title>Isolation, Biosynthesis and Chemical Modifications of Rubterolones A-F: Rare Tropolone Alkaloids from Actinomadura sp. 5-2.</title>
        <authorList>
            <person name="Guo H."/>
            <person name="Benndorf R."/>
            <person name="Leichnitz D."/>
            <person name="Klassen J.L."/>
            <person name="Vollmers J."/>
            <person name="Gorls H."/>
            <person name="Steinacker M."/>
            <person name="Weigel C."/>
            <person name="Dahse H.M."/>
            <person name="Kaster A.K."/>
            <person name="de Beer Z.W."/>
            <person name="Poulsen M."/>
            <person name="Beemelmanns C."/>
        </authorList>
    </citation>
    <scope>NUCLEOTIDE SEQUENCE [LARGE SCALE GENOMIC DNA]</scope>
    <source>
        <strain evidence="9 10">5-2</strain>
    </source>
</reference>
<dbReference type="GO" id="GO:0043139">
    <property type="term" value="F:5'-3' DNA helicase activity"/>
    <property type="evidence" value="ECO:0007669"/>
    <property type="project" value="TreeGrafter"/>
</dbReference>
<gene>
    <name evidence="9" type="ORF">BTM25_28750</name>
</gene>
<dbReference type="Proteomes" id="UP000242367">
    <property type="component" value="Unassembled WGS sequence"/>
</dbReference>
<comment type="caution">
    <text evidence="9">The sequence shown here is derived from an EMBL/GenBank/DDBJ whole genome shotgun (WGS) entry which is preliminary data.</text>
</comment>
<evidence type="ECO:0000256" key="5">
    <source>
        <dbReference type="ARBA" id="ARBA00022840"/>
    </source>
</evidence>
<dbReference type="InterPro" id="IPR041679">
    <property type="entry name" value="DNA2/NAM7-like_C"/>
</dbReference>
<keyword evidence="9" id="KW-0269">Exonuclease</keyword>
<dbReference type="PANTHER" id="PTHR43788:SF8">
    <property type="entry name" value="DNA-BINDING PROTEIN SMUBP-2"/>
    <property type="match status" value="1"/>
</dbReference>
<dbReference type="InterPro" id="IPR043764">
    <property type="entry name" value="DUF5710"/>
</dbReference>
<dbReference type="Gene3D" id="3.40.50.300">
    <property type="entry name" value="P-loop containing nucleotide triphosphate hydrolases"/>
    <property type="match status" value="2"/>
</dbReference>
<dbReference type="InterPro" id="IPR001736">
    <property type="entry name" value="PLipase_D/transphosphatidylase"/>
</dbReference>
<dbReference type="InterPro" id="IPR041677">
    <property type="entry name" value="DNA2/NAM7_AAA_11"/>
</dbReference>
<evidence type="ECO:0000313" key="10">
    <source>
        <dbReference type="Proteomes" id="UP000242367"/>
    </source>
</evidence>
<feature type="coiled-coil region" evidence="6">
    <location>
        <begin position="413"/>
        <end position="440"/>
    </location>
</feature>
<dbReference type="Pfam" id="PF13087">
    <property type="entry name" value="AAA_12"/>
    <property type="match status" value="1"/>
</dbReference>
<keyword evidence="9" id="KW-0540">Nuclease</keyword>
<dbReference type="SUPFAM" id="SSF56024">
    <property type="entry name" value="Phospholipase D/nuclease"/>
    <property type="match status" value="1"/>
</dbReference>
<dbReference type="Pfam" id="PF18974">
    <property type="entry name" value="DUF5710"/>
    <property type="match status" value="1"/>
</dbReference>
<keyword evidence="5" id="KW-0067">ATP-binding</keyword>
<evidence type="ECO:0000256" key="6">
    <source>
        <dbReference type="SAM" id="Coils"/>
    </source>
</evidence>
<protein>
    <submittedName>
        <fullName evidence="9">Exonuclease V subunit alpha</fullName>
    </submittedName>
</protein>
<dbReference type="Gene3D" id="3.30.870.10">
    <property type="entry name" value="Endonuclease Chain A"/>
    <property type="match status" value="1"/>
</dbReference>
<dbReference type="SMART" id="SM00382">
    <property type="entry name" value="AAA"/>
    <property type="match status" value="1"/>
</dbReference>
<evidence type="ECO:0000256" key="2">
    <source>
        <dbReference type="ARBA" id="ARBA00022741"/>
    </source>
</evidence>
<keyword evidence="3" id="KW-0378">Hydrolase</keyword>
<dbReference type="Pfam" id="PF13086">
    <property type="entry name" value="AAA_11"/>
    <property type="match status" value="1"/>
</dbReference>
<keyword evidence="10" id="KW-1185">Reference proteome</keyword>
<keyword evidence="2" id="KW-0547">Nucleotide-binding</keyword>
<dbReference type="PROSITE" id="PS50035">
    <property type="entry name" value="PLD"/>
    <property type="match status" value="1"/>
</dbReference>
<keyword evidence="6" id="KW-0175">Coiled coil</keyword>